<dbReference type="OrthoDB" id="2353643at2759"/>
<proteinExistence type="predicted"/>
<organism evidence="3 4">
    <name type="scientific">Gigaspora rosea</name>
    <dbReference type="NCBI Taxonomy" id="44941"/>
    <lineage>
        <taxon>Eukaryota</taxon>
        <taxon>Fungi</taxon>
        <taxon>Fungi incertae sedis</taxon>
        <taxon>Mucoromycota</taxon>
        <taxon>Glomeromycotina</taxon>
        <taxon>Glomeromycetes</taxon>
        <taxon>Diversisporales</taxon>
        <taxon>Gigasporaceae</taxon>
        <taxon>Gigaspora</taxon>
    </lineage>
</organism>
<feature type="compositionally biased region" description="Polar residues" evidence="2">
    <location>
        <begin position="242"/>
        <end position="252"/>
    </location>
</feature>
<dbReference type="Proteomes" id="UP000266673">
    <property type="component" value="Unassembled WGS sequence"/>
</dbReference>
<name>A0A397TX98_9GLOM</name>
<evidence type="ECO:0000256" key="2">
    <source>
        <dbReference type="SAM" id="MobiDB-lite"/>
    </source>
</evidence>
<protein>
    <submittedName>
        <fullName evidence="3">Uncharacterized protein</fullName>
    </submittedName>
</protein>
<evidence type="ECO:0000313" key="4">
    <source>
        <dbReference type="Proteomes" id="UP000266673"/>
    </source>
</evidence>
<evidence type="ECO:0000256" key="1">
    <source>
        <dbReference type="SAM" id="Coils"/>
    </source>
</evidence>
<dbReference type="AlphaFoldDB" id="A0A397TX98"/>
<dbReference type="Gene3D" id="1.20.5.170">
    <property type="match status" value="1"/>
</dbReference>
<keyword evidence="1" id="KW-0175">Coiled coil</keyword>
<dbReference type="EMBL" id="QKWP01003150">
    <property type="protein sequence ID" value="RIB01397.1"/>
    <property type="molecule type" value="Genomic_DNA"/>
</dbReference>
<gene>
    <name evidence="3" type="ORF">C2G38_1010159</name>
</gene>
<reference evidence="3 4" key="1">
    <citation type="submission" date="2018-06" db="EMBL/GenBank/DDBJ databases">
        <title>Comparative genomics reveals the genomic features of Rhizophagus irregularis, R. cerebriforme, R. diaphanum and Gigaspora rosea, and their symbiotic lifestyle signature.</title>
        <authorList>
            <person name="Morin E."/>
            <person name="San Clemente H."/>
            <person name="Chen E.C.H."/>
            <person name="De La Providencia I."/>
            <person name="Hainaut M."/>
            <person name="Kuo A."/>
            <person name="Kohler A."/>
            <person name="Murat C."/>
            <person name="Tang N."/>
            <person name="Roy S."/>
            <person name="Loubradou J."/>
            <person name="Henrissat B."/>
            <person name="Grigoriev I.V."/>
            <person name="Corradi N."/>
            <person name="Roux C."/>
            <person name="Martin F.M."/>
        </authorList>
    </citation>
    <scope>NUCLEOTIDE SEQUENCE [LARGE SCALE GENOMIC DNA]</scope>
    <source>
        <strain evidence="3 4">DAOM 194757</strain>
    </source>
</reference>
<feature type="region of interest" description="Disordered" evidence="2">
    <location>
        <begin position="242"/>
        <end position="261"/>
    </location>
</feature>
<accession>A0A397TX98</accession>
<keyword evidence="4" id="KW-1185">Reference proteome</keyword>
<feature type="coiled-coil region" evidence="1">
    <location>
        <begin position="55"/>
        <end position="135"/>
    </location>
</feature>
<sequence>MYINSHMIEREFLPFERSFGTKIGMDIYFYFEYIRILCKTMADTQTTIASLRELNIKLTVEITEIRKKYAKVEAEKAELEVKNTELLKRIMEENSKREADHTKLKEDTTNLKTKNTELEAEVAKLRHDIEEIKKKDQTISNIQDALSTEEISSTSSDASNSNNSNELNNFLYEKNKESISNMIRERNREKKIQAQVSHNASSVPADSPCNKILDTEAEEEPCGDLEKWSKPKSYDTKTVTNLSRSDNVSSEVSELEQDDENDEVDAIQIVEQGLMQELSQNTPGVEINESYIQKFDNLVSGSAQSLSYLFNKAVIKGQEEILCWYYYSLEFENKVKSLITDENIKDKTARTKLYKEMKPFLPRVTDSNLRKKTQRARKILKLFGEGGTM</sequence>
<comment type="caution">
    <text evidence="3">The sequence shown here is derived from an EMBL/GenBank/DDBJ whole genome shotgun (WGS) entry which is preliminary data.</text>
</comment>
<evidence type="ECO:0000313" key="3">
    <source>
        <dbReference type="EMBL" id="RIB01397.1"/>
    </source>
</evidence>